<comment type="caution">
    <text evidence="2">The sequence shown here is derived from an EMBL/GenBank/DDBJ whole genome shotgun (WGS) entry which is preliminary data.</text>
</comment>
<dbReference type="VEuPathDB" id="FungiDB:RhiirFUN_017781"/>
<evidence type="ECO:0000256" key="1">
    <source>
        <dbReference type="SAM" id="MobiDB-lite"/>
    </source>
</evidence>
<organism evidence="2 3">
    <name type="scientific">Rhizophagus irregularis (strain DAOM 181602 / DAOM 197198 / MUCL 43194)</name>
    <name type="common">Arbuscular mycorrhizal fungus</name>
    <name type="synonym">Glomus intraradices</name>
    <dbReference type="NCBI Taxonomy" id="747089"/>
    <lineage>
        <taxon>Eukaryota</taxon>
        <taxon>Fungi</taxon>
        <taxon>Fungi incertae sedis</taxon>
        <taxon>Mucoromycota</taxon>
        <taxon>Glomeromycotina</taxon>
        <taxon>Glomeromycetes</taxon>
        <taxon>Glomerales</taxon>
        <taxon>Glomeraceae</taxon>
        <taxon>Rhizophagus</taxon>
    </lineage>
</organism>
<feature type="region of interest" description="Disordered" evidence="1">
    <location>
        <begin position="1"/>
        <end position="23"/>
    </location>
</feature>
<dbReference type="AlphaFoldDB" id="A0A2P4PE40"/>
<protein>
    <submittedName>
        <fullName evidence="2">Uncharacterized protein</fullName>
    </submittedName>
</protein>
<sequence length="116" mass="13630">MHEYESINETCSKRLGEKKEKKKEKIFTPEYVKRLDGMIDTYKKVLKEAKEEVEQRKRLRKKQDDRVMEEEGIESDSDEDEEDQVVVSTESNNKRGGKPGSHGRDRGGRCRLVKKK</sequence>
<keyword evidence="3" id="KW-1185">Reference proteome</keyword>
<accession>A0A2P4PE40</accession>
<evidence type="ECO:0000313" key="2">
    <source>
        <dbReference type="EMBL" id="POG63664.1"/>
    </source>
</evidence>
<feature type="region of interest" description="Disordered" evidence="1">
    <location>
        <begin position="53"/>
        <end position="116"/>
    </location>
</feature>
<dbReference type="EMBL" id="AUPC02000260">
    <property type="protein sequence ID" value="POG63664.1"/>
    <property type="molecule type" value="Genomic_DNA"/>
</dbReference>
<proteinExistence type="predicted"/>
<feature type="compositionally biased region" description="Acidic residues" evidence="1">
    <location>
        <begin position="67"/>
        <end position="84"/>
    </location>
</feature>
<dbReference type="Proteomes" id="UP000018888">
    <property type="component" value="Unassembled WGS sequence"/>
</dbReference>
<feature type="compositionally biased region" description="Basic and acidic residues" evidence="1">
    <location>
        <begin position="53"/>
        <end position="66"/>
    </location>
</feature>
<reference evidence="2 3" key="1">
    <citation type="journal article" date="2013" name="Proc. Natl. Acad. Sci. U.S.A.">
        <title>Genome of an arbuscular mycorrhizal fungus provides insight into the oldest plant symbiosis.</title>
        <authorList>
            <person name="Tisserant E."/>
            <person name="Malbreil M."/>
            <person name="Kuo A."/>
            <person name="Kohler A."/>
            <person name="Symeonidi A."/>
            <person name="Balestrini R."/>
            <person name="Charron P."/>
            <person name="Duensing N."/>
            <person name="Frei Dit Frey N."/>
            <person name="Gianinazzi-Pearson V."/>
            <person name="Gilbert L.B."/>
            <person name="Handa Y."/>
            <person name="Herr J.R."/>
            <person name="Hijri M."/>
            <person name="Koul R."/>
            <person name="Kawaguchi M."/>
            <person name="Krajinski F."/>
            <person name="Lammers P.J."/>
            <person name="Masclaux F.G."/>
            <person name="Murat C."/>
            <person name="Morin E."/>
            <person name="Ndikumana S."/>
            <person name="Pagni M."/>
            <person name="Petitpierre D."/>
            <person name="Requena N."/>
            <person name="Rosikiewicz P."/>
            <person name="Riley R."/>
            <person name="Saito K."/>
            <person name="San Clemente H."/>
            <person name="Shapiro H."/>
            <person name="van Tuinen D."/>
            <person name="Becard G."/>
            <person name="Bonfante P."/>
            <person name="Paszkowski U."/>
            <person name="Shachar-Hill Y.Y."/>
            <person name="Tuskan G.A."/>
            <person name="Young P.W."/>
            <person name="Sanders I.R."/>
            <person name="Henrissat B."/>
            <person name="Rensing S.A."/>
            <person name="Grigoriev I.V."/>
            <person name="Corradi N."/>
            <person name="Roux C."/>
            <person name="Martin F."/>
        </authorList>
    </citation>
    <scope>NUCLEOTIDE SEQUENCE [LARGE SCALE GENOMIC DNA]</scope>
    <source>
        <strain evidence="2 3">DAOM 197198</strain>
    </source>
</reference>
<reference evidence="2 3" key="2">
    <citation type="journal article" date="2018" name="New Phytol.">
        <title>High intraspecific genome diversity in the model arbuscular mycorrhizal symbiont Rhizophagus irregularis.</title>
        <authorList>
            <person name="Chen E.C.H."/>
            <person name="Morin E."/>
            <person name="Beaudet D."/>
            <person name="Noel J."/>
            <person name="Yildirir G."/>
            <person name="Ndikumana S."/>
            <person name="Charron P."/>
            <person name="St-Onge C."/>
            <person name="Giorgi J."/>
            <person name="Kruger M."/>
            <person name="Marton T."/>
            <person name="Ropars J."/>
            <person name="Grigoriev I.V."/>
            <person name="Hainaut M."/>
            <person name="Henrissat B."/>
            <person name="Roux C."/>
            <person name="Martin F."/>
            <person name="Corradi N."/>
        </authorList>
    </citation>
    <scope>NUCLEOTIDE SEQUENCE [LARGE SCALE GENOMIC DNA]</scope>
    <source>
        <strain evidence="2 3">DAOM 197198</strain>
    </source>
</reference>
<name>A0A2P4PE40_RHIID</name>
<gene>
    <name evidence="2" type="ORF">GLOIN_2v1845769</name>
</gene>
<evidence type="ECO:0000313" key="3">
    <source>
        <dbReference type="Proteomes" id="UP000018888"/>
    </source>
</evidence>